<dbReference type="RefSeq" id="WP_390221471.1">
    <property type="nucleotide sequence ID" value="NZ_JBHTAA010000001.1"/>
</dbReference>
<reference evidence="5 6" key="1">
    <citation type="journal article" date="2019" name="Int. J. Syst. Evol. Microbiol.">
        <title>The Global Catalogue of Microorganisms (GCM) 10K type strain sequencing project: providing services to taxonomists for standard genome sequencing and annotation.</title>
        <authorList>
            <consortium name="The Broad Institute Genomics Platform"/>
            <consortium name="The Broad Institute Genome Sequencing Center for Infectious Disease"/>
            <person name="Wu L."/>
            <person name="Ma J."/>
        </authorList>
    </citation>
    <scope>NUCLEOTIDE SEQUENCE [LARGE SCALE GENOMIC DNA]</scope>
    <source>
        <strain evidence="5 6">DSM 29988</strain>
    </source>
</reference>
<dbReference type="InterPro" id="IPR001375">
    <property type="entry name" value="Peptidase_S9_cat"/>
</dbReference>
<evidence type="ECO:0000256" key="2">
    <source>
        <dbReference type="ARBA" id="ARBA00022825"/>
    </source>
</evidence>
<keyword evidence="1" id="KW-0378">Hydrolase</keyword>
<feature type="region of interest" description="Disordered" evidence="3">
    <location>
        <begin position="91"/>
        <end position="125"/>
    </location>
</feature>
<dbReference type="GO" id="GO:0008233">
    <property type="term" value="F:peptidase activity"/>
    <property type="evidence" value="ECO:0007669"/>
    <property type="project" value="UniProtKB-ARBA"/>
</dbReference>
<dbReference type="InterPro" id="IPR011042">
    <property type="entry name" value="6-blade_b-propeller_TolB-like"/>
</dbReference>
<dbReference type="Pfam" id="PF07676">
    <property type="entry name" value="PD40"/>
    <property type="match status" value="2"/>
</dbReference>
<dbReference type="SUPFAM" id="SSF53474">
    <property type="entry name" value="alpha/beta-Hydrolases"/>
    <property type="match status" value="1"/>
</dbReference>
<comment type="caution">
    <text evidence="5">The sequence shown here is derived from an EMBL/GenBank/DDBJ whole genome shotgun (WGS) entry which is preliminary data.</text>
</comment>
<feature type="region of interest" description="Disordered" evidence="3">
    <location>
        <begin position="47"/>
        <end position="73"/>
    </location>
</feature>
<gene>
    <name evidence="5" type="ORF">ACFQJC_01470</name>
</gene>
<dbReference type="InterPro" id="IPR011659">
    <property type="entry name" value="WD40"/>
</dbReference>
<evidence type="ECO:0000256" key="3">
    <source>
        <dbReference type="SAM" id="MobiDB-lite"/>
    </source>
</evidence>
<dbReference type="AlphaFoldDB" id="A0ABD5ZAF1"/>
<dbReference type="EMBL" id="JBHTAA010000001">
    <property type="protein sequence ID" value="MFC7202169.1"/>
    <property type="molecule type" value="Genomic_DNA"/>
</dbReference>
<accession>A0ABD5ZAF1</accession>
<proteinExistence type="predicted"/>
<keyword evidence="2" id="KW-0645">Protease</keyword>
<evidence type="ECO:0000256" key="1">
    <source>
        <dbReference type="ARBA" id="ARBA00022801"/>
    </source>
</evidence>
<keyword evidence="6" id="KW-1185">Reference proteome</keyword>
<dbReference type="SUPFAM" id="SSF82171">
    <property type="entry name" value="DPP6 N-terminal domain-like"/>
    <property type="match status" value="1"/>
</dbReference>
<dbReference type="Pfam" id="PF00326">
    <property type="entry name" value="Peptidase_S9"/>
    <property type="match status" value="1"/>
</dbReference>
<evidence type="ECO:0000259" key="4">
    <source>
        <dbReference type="Pfam" id="PF00326"/>
    </source>
</evidence>
<feature type="domain" description="Peptidase S9 prolyl oligopeptidase catalytic" evidence="4">
    <location>
        <begin position="494"/>
        <end position="697"/>
    </location>
</feature>
<dbReference type="Proteomes" id="UP001596481">
    <property type="component" value="Unassembled WGS sequence"/>
</dbReference>
<dbReference type="Gene3D" id="2.120.10.30">
    <property type="entry name" value="TolB, C-terminal domain"/>
    <property type="match status" value="2"/>
</dbReference>
<keyword evidence="2" id="KW-0720">Serine protease</keyword>
<evidence type="ECO:0000313" key="5">
    <source>
        <dbReference type="EMBL" id="MFC7202169.1"/>
    </source>
</evidence>
<sequence>MESLDLESLFDLRTPRSVALSPDGSRAAFVVSEFDTGADERRNSLFVVPTDGSRDPHRLSRVSSAGNPAWSPGGNRLAFIATREEDIELAVQSSGDETDDDADGNDDGEGEDDETDSNSDDEPKPQVWLFDLALGGDARQVTEFDEGVSDFDWGPRGERLVVAARDPTDEQREYLDARRDDGPIELTRIQHKVNGQGWQDDVRTYLFVVDVETREATRLDDAYARGARAAQFGPQPAWGPSDRIAFVSYFGDDPDETYVQDLYTIAPDGSERERLTDGTLAAGGPRWSPTGDRVAFTAGDATNACAPTEVYVAAGAGDTDENTEVRSVSHSLDRTTLWPPVWTDEDTLFAQVTDGGQARLVALDAGADDPVRVFEAQTDGRDLLDFDAMGKTTVALLSHPSEGMDLFAAETAKLRDDTSENDTDCDPTRLTELNEALLSDAALPSCERVTFENSDGDEIEAIVHLPADFDSADPEPRPTIVHIHGGPMWYDAPKFSFDYAYWTGKGYVVCNVNYRGSISYGQAFTETIRGQWGPREADDIISGVEALVSRGWADPDRLFVSGFSQGGINTLHVVTRTDMFAAAAPEHGIYDFYSNFGTADMHQWYVNDFGYPWENPDGYRAISTIQDVDEISTPLLITAGGEDWRCPPSQAEQLYVSASRAGVESKLVVYPNEHHDIGAPERAKHRLAALTEWFESHDSVEE</sequence>
<dbReference type="PANTHER" id="PTHR42776:SF27">
    <property type="entry name" value="DIPEPTIDYL PEPTIDASE FAMILY MEMBER 6"/>
    <property type="match status" value="1"/>
</dbReference>
<dbReference type="InterPro" id="IPR029058">
    <property type="entry name" value="AB_hydrolase_fold"/>
</dbReference>
<dbReference type="Gene3D" id="3.40.50.1820">
    <property type="entry name" value="alpha/beta hydrolase"/>
    <property type="match status" value="1"/>
</dbReference>
<feature type="compositionally biased region" description="Acidic residues" evidence="3">
    <location>
        <begin position="96"/>
        <end position="120"/>
    </location>
</feature>
<dbReference type="PANTHER" id="PTHR42776">
    <property type="entry name" value="SERINE PEPTIDASE S9 FAMILY MEMBER"/>
    <property type="match status" value="1"/>
</dbReference>
<name>A0ABD5ZAF1_9EURY</name>
<protein>
    <submittedName>
        <fullName evidence="5">S9 family peptidase</fullName>
    </submittedName>
</protein>
<organism evidence="5 6">
    <name type="scientific">Haloferax namakaokahaiae</name>
    <dbReference type="NCBI Taxonomy" id="1748331"/>
    <lineage>
        <taxon>Archaea</taxon>
        <taxon>Methanobacteriati</taxon>
        <taxon>Methanobacteriota</taxon>
        <taxon>Stenosarchaea group</taxon>
        <taxon>Halobacteria</taxon>
        <taxon>Halobacteriales</taxon>
        <taxon>Haloferacaceae</taxon>
        <taxon>Haloferax</taxon>
    </lineage>
</organism>
<evidence type="ECO:0000313" key="6">
    <source>
        <dbReference type="Proteomes" id="UP001596481"/>
    </source>
</evidence>